<dbReference type="CDD" id="cd12148">
    <property type="entry name" value="fungal_TF_MHR"/>
    <property type="match status" value="1"/>
</dbReference>
<keyword evidence="4" id="KW-0238">DNA-binding</keyword>
<evidence type="ECO:0000256" key="6">
    <source>
        <dbReference type="ARBA" id="ARBA00023242"/>
    </source>
</evidence>
<dbReference type="Proteomes" id="UP001341245">
    <property type="component" value="Unassembled WGS sequence"/>
</dbReference>
<accession>A0ABR0TK45</accession>
<keyword evidence="2" id="KW-0862">Zinc</keyword>
<protein>
    <recommendedName>
        <fullName evidence="7">Xylanolytic transcriptional activator regulatory domain-containing protein</fullName>
    </recommendedName>
</protein>
<keyword evidence="3" id="KW-0805">Transcription regulation</keyword>
<dbReference type="EMBL" id="JASGXD010000008">
    <property type="protein sequence ID" value="KAK6004300.1"/>
    <property type="molecule type" value="Genomic_DNA"/>
</dbReference>
<keyword evidence="9" id="KW-1185">Reference proteome</keyword>
<proteinExistence type="predicted"/>
<evidence type="ECO:0000256" key="1">
    <source>
        <dbReference type="ARBA" id="ARBA00022723"/>
    </source>
</evidence>
<evidence type="ECO:0000256" key="4">
    <source>
        <dbReference type="ARBA" id="ARBA00023125"/>
    </source>
</evidence>
<reference evidence="8 9" key="1">
    <citation type="submission" date="2023-11" db="EMBL/GenBank/DDBJ databases">
        <title>Draft genome sequence and annotation of the polyextremotolerant black yeast-like fungus Aureobasidium pullulans NRRL 62042.</title>
        <authorList>
            <person name="Dielentheis-Frenken M.R.E."/>
            <person name="Wibberg D."/>
            <person name="Blank L.M."/>
            <person name="Tiso T."/>
        </authorList>
    </citation>
    <scope>NUCLEOTIDE SEQUENCE [LARGE SCALE GENOMIC DNA]</scope>
    <source>
        <strain evidence="8 9">NRRL 62042</strain>
    </source>
</reference>
<feature type="domain" description="Xylanolytic transcriptional activator regulatory" evidence="7">
    <location>
        <begin position="129"/>
        <end position="207"/>
    </location>
</feature>
<evidence type="ECO:0000259" key="7">
    <source>
        <dbReference type="SMART" id="SM00906"/>
    </source>
</evidence>
<gene>
    <name evidence="8" type="ORF">QM012_009150</name>
</gene>
<dbReference type="Pfam" id="PF04082">
    <property type="entry name" value="Fungal_trans"/>
    <property type="match status" value="1"/>
</dbReference>
<sequence>MKSGSIFYSSIWEQFALGNAARQTGMPQKVMAKLLQLHFTWVAPMFMWVYRPAFMRDMTTGGTYYSEFLLCVLCAHSSKYQDGQYSELLLTRVRNLLGLAIQQPSSIPTVQALLQFSARELAQGSISQAWVYSGIAFRMATDLGLQHNGSVISSLKSLSPVDLEVRRRLFWSCYFWDKAISMYTGRLPALTDLPHTSLDFVDETSETETWSPYNGESFSLTKLPPGQYPPMRSHAVSCFTNSCKIAVIINDIILQLYSRRDRHITESSLHDIRARLDTWRAQSPSHLKYDPDNLPAVSPPPHIITQNLLYFTTVILAHRPFWSIPAYYNVCISAARSIEKLILLLELTFGLDNITYLMGYCIYTGASAILEDAKKADGAANATMQNYLRALNAGMSRCPLLERSLHIIIKGLKQTAPPRYPDNTGQPDQAMVNSYIPAFPYLDPGSTDNINMDVYFDVNNLDPMSMLDCFPELQTDFSEYSGQHVG</sequence>
<keyword evidence="5" id="KW-0804">Transcription</keyword>
<evidence type="ECO:0000256" key="3">
    <source>
        <dbReference type="ARBA" id="ARBA00023015"/>
    </source>
</evidence>
<evidence type="ECO:0000256" key="2">
    <source>
        <dbReference type="ARBA" id="ARBA00022833"/>
    </source>
</evidence>
<dbReference type="InterPro" id="IPR007219">
    <property type="entry name" value="XnlR_reg_dom"/>
</dbReference>
<name>A0ABR0TK45_AURPU</name>
<evidence type="ECO:0000256" key="5">
    <source>
        <dbReference type="ARBA" id="ARBA00023163"/>
    </source>
</evidence>
<dbReference type="PANTHER" id="PTHR31313">
    <property type="entry name" value="TY1 ENHANCER ACTIVATOR"/>
    <property type="match status" value="1"/>
</dbReference>
<dbReference type="InterPro" id="IPR051615">
    <property type="entry name" value="Transcr_Regulatory_Elem"/>
</dbReference>
<evidence type="ECO:0000313" key="8">
    <source>
        <dbReference type="EMBL" id="KAK6004300.1"/>
    </source>
</evidence>
<keyword evidence="1" id="KW-0479">Metal-binding</keyword>
<keyword evidence="6" id="KW-0539">Nucleus</keyword>
<evidence type="ECO:0000313" key="9">
    <source>
        <dbReference type="Proteomes" id="UP001341245"/>
    </source>
</evidence>
<dbReference type="SMART" id="SM00906">
    <property type="entry name" value="Fungal_trans"/>
    <property type="match status" value="1"/>
</dbReference>
<comment type="caution">
    <text evidence="8">The sequence shown here is derived from an EMBL/GenBank/DDBJ whole genome shotgun (WGS) entry which is preliminary data.</text>
</comment>
<organism evidence="8 9">
    <name type="scientific">Aureobasidium pullulans</name>
    <name type="common">Black yeast</name>
    <name type="synonym">Pullularia pullulans</name>
    <dbReference type="NCBI Taxonomy" id="5580"/>
    <lineage>
        <taxon>Eukaryota</taxon>
        <taxon>Fungi</taxon>
        <taxon>Dikarya</taxon>
        <taxon>Ascomycota</taxon>
        <taxon>Pezizomycotina</taxon>
        <taxon>Dothideomycetes</taxon>
        <taxon>Dothideomycetidae</taxon>
        <taxon>Dothideales</taxon>
        <taxon>Saccotheciaceae</taxon>
        <taxon>Aureobasidium</taxon>
    </lineage>
</organism>
<dbReference type="PANTHER" id="PTHR31313:SF85">
    <property type="entry name" value="ZN(II)2CYS6 TRANSCRIPTION FACTOR (EUROFUNG)"/>
    <property type="match status" value="1"/>
</dbReference>